<evidence type="ECO:0008006" key="5">
    <source>
        <dbReference type="Google" id="ProtNLM"/>
    </source>
</evidence>
<accession>A0A1I3XIC9</accession>
<evidence type="ECO:0000313" key="3">
    <source>
        <dbReference type="Proteomes" id="UP000198919"/>
    </source>
</evidence>
<dbReference type="EMBL" id="NITY01000030">
    <property type="protein sequence ID" value="PHM36183.1"/>
    <property type="molecule type" value="Genomic_DNA"/>
</dbReference>
<dbReference type="Proteomes" id="UP000198919">
    <property type="component" value="Unassembled WGS sequence"/>
</dbReference>
<reference evidence="2" key="2">
    <citation type="submission" date="2016-10" db="EMBL/GenBank/DDBJ databases">
        <authorList>
            <person name="de Groot N.N."/>
        </authorList>
    </citation>
    <scope>NUCLEOTIDE SEQUENCE [LARGE SCALE GENOMIC DNA]</scope>
    <source>
        <strain evidence="2">DSM 17908</strain>
    </source>
</reference>
<protein>
    <recommendedName>
        <fullName evidence="5">Ribbon-helix-helix protein, copG family</fullName>
    </recommendedName>
</protein>
<dbReference type="Proteomes" id="UP000224607">
    <property type="component" value="Unassembled WGS sequence"/>
</dbReference>
<keyword evidence="4" id="KW-1185">Reference proteome</keyword>
<dbReference type="EMBL" id="FORG01000035">
    <property type="protein sequence ID" value="SFK19283.1"/>
    <property type="molecule type" value="Genomic_DNA"/>
</dbReference>
<gene>
    <name evidence="2" type="ORF">SAMN05421680_13529</name>
    <name evidence="1" type="ORF">Xmau_04327</name>
</gene>
<dbReference type="OrthoDB" id="6448138at2"/>
<reference evidence="1 4" key="3">
    <citation type="journal article" date="2017" name="Nat. Microbiol.">
        <title>Natural product diversity associated with the nematode symbionts Photorhabdus and Xenorhabdus.</title>
        <authorList>
            <person name="Tobias N.J."/>
            <person name="Wolff H."/>
            <person name="Djahanschiri B."/>
            <person name="Grundmann F."/>
            <person name="Kronenwerth M."/>
            <person name="Shi Y.M."/>
            <person name="Simonyi S."/>
            <person name="Grun P."/>
            <person name="Shapiro-Ilan D."/>
            <person name="Pidot S.J."/>
            <person name="Stinear T.P."/>
            <person name="Ebersberger I."/>
            <person name="Bode H.B."/>
        </authorList>
    </citation>
    <scope>NUCLEOTIDE SEQUENCE [LARGE SCALE GENOMIC DNA]</scope>
    <source>
        <strain evidence="1 4">DSM 17908</strain>
    </source>
</reference>
<name>A0A1I3XIC9_9GAMM</name>
<sequence length="120" mass="13979">MTQDKHVRRSRLPRGMASKNPVMMRLSDDEYEELNVIAIRESRSMSSMARIIYLNAVKIALDGHVRCSNLPRRDRSKNKLVAMRLSNVELAELYLIAEREDRPISNMARILYLSSVENFR</sequence>
<reference evidence="3" key="1">
    <citation type="submission" date="2016-10" db="EMBL/GenBank/DDBJ databases">
        <authorList>
            <person name="Varghese N."/>
            <person name="Submissions S."/>
        </authorList>
    </citation>
    <scope>NUCLEOTIDE SEQUENCE [LARGE SCALE GENOMIC DNA]</scope>
    <source>
        <strain evidence="3">DSM 17908</strain>
    </source>
</reference>
<evidence type="ECO:0000313" key="2">
    <source>
        <dbReference type="EMBL" id="SFK19283.1"/>
    </source>
</evidence>
<organism evidence="2 3">
    <name type="scientific">Xenorhabdus mauleonii</name>
    <dbReference type="NCBI Taxonomy" id="351675"/>
    <lineage>
        <taxon>Bacteria</taxon>
        <taxon>Pseudomonadati</taxon>
        <taxon>Pseudomonadota</taxon>
        <taxon>Gammaproteobacteria</taxon>
        <taxon>Enterobacterales</taxon>
        <taxon>Morganellaceae</taxon>
        <taxon>Xenorhabdus</taxon>
    </lineage>
</organism>
<evidence type="ECO:0000313" key="1">
    <source>
        <dbReference type="EMBL" id="PHM36183.1"/>
    </source>
</evidence>
<evidence type="ECO:0000313" key="4">
    <source>
        <dbReference type="Proteomes" id="UP000224607"/>
    </source>
</evidence>
<dbReference type="STRING" id="351675.SAMN05421680_13529"/>
<dbReference type="RefSeq" id="WP_092514216.1">
    <property type="nucleotide sequence ID" value="NZ_CAWNQB010000024.1"/>
</dbReference>
<proteinExistence type="predicted"/>
<dbReference type="AlphaFoldDB" id="A0A1I3XIC9"/>